<dbReference type="InterPro" id="IPR011146">
    <property type="entry name" value="HIT-like"/>
</dbReference>
<dbReference type="AlphaFoldDB" id="A0A6N9SXP4"/>
<proteinExistence type="predicted"/>
<dbReference type="InterPro" id="IPR036265">
    <property type="entry name" value="HIT-like_sf"/>
</dbReference>
<gene>
    <name evidence="3" type="ORF">GTK09_05400</name>
</gene>
<dbReference type="Gene3D" id="3.30.428.10">
    <property type="entry name" value="HIT-like"/>
    <property type="match status" value="1"/>
</dbReference>
<evidence type="ECO:0000313" key="4">
    <source>
        <dbReference type="Proteomes" id="UP000469011"/>
    </source>
</evidence>
<reference evidence="3 4" key="1">
    <citation type="submission" date="2020-01" db="EMBL/GenBank/DDBJ databases">
        <title>Jiella pacifica sp. nov.</title>
        <authorList>
            <person name="Xue Z."/>
            <person name="Zhu S."/>
            <person name="Chen J."/>
            <person name="Yang J."/>
        </authorList>
    </citation>
    <scope>NUCLEOTIDE SEQUENCE [LARGE SCALE GENOMIC DNA]</scope>
    <source>
        <strain evidence="3 4">40Bstr34</strain>
    </source>
</reference>
<feature type="domain" description="HIT" evidence="2">
    <location>
        <begin position="36"/>
        <end position="105"/>
    </location>
</feature>
<sequence>MHQFQLDPRLAADTVEVATLGLCTVRLMKDRRWPWLILVPQRDGITELHDLTPLDQTTLTFETCMVAKALKGFAGADKINVGSLGNMVPMLHVHVIARRAGDPGWPGPVWGFGQAEPYGDEALATTRDGLAKSLHSER</sequence>
<dbReference type="Pfam" id="PF01230">
    <property type="entry name" value="HIT"/>
    <property type="match status" value="1"/>
</dbReference>
<name>A0A6N9SXP4_9HYPH</name>
<dbReference type="PIRSF" id="PIRSF000714">
    <property type="entry name" value="HIT"/>
    <property type="match status" value="1"/>
</dbReference>
<comment type="caution">
    <text evidence="1">Lacks conserved residue(s) required for the propagation of feature annotation.</text>
</comment>
<organism evidence="3 4">
    <name type="scientific">Jiella pacifica</name>
    <dbReference type="NCBI Taxonomy" id="2696469"/>
    <lineage>
        <taxon>Bacteria</taxon>
        <taxon>Pseudomonadati</taxon>
        <taxon>Pseudomonadota</taxon>
        <taxon>Alphaproteobacteria</taxon>
        <taxon>Hyphomicrobiales</taxon>
        <taxon>Aurantimonadaceae</taxon>
        <taxon>Jiella</taxon>
    </lineage>
</organism>
<keyword evidence="4" id="KW-1185">Reference proteome</keyword>
<accession>A0A6N9SXP4</accession>
<dbReference type="GO" id="GO:0003824">
    <property type="term" value="F:catalytic activity"/>
    <property type="evidence" value="ECO:0007669"/>
    <property type="project" value="InterPro"/>
</dbReference>
<dbReference type="Proteomes" id="UP000469011">
    <property type="component" value="Unassembled WGS sequence"/>
</dbReference>
<dbReference type="PROSITE" id="PS51084">
    <property type="entry name" value="HIT_2"/>
    <property type="match status" value="1"/>
</dbReference>
<evidence type="ECO:0000259" key="2">
    <source>
        <dbReference type="PROSITE" id="PS51084"/>
    </source>
</evidence>
<dbReference type="EMBL" id="JAAAMG010000003">
    <property type="protein sequence ID" value="NDW03860.1"/>
    <property type="molecule type" value="Genomic_DNA"/>
</dbReference>
<protein>
    <submittedName>
        <fullName evidence="3">HIT domain-containing protein</fullName>
    </submittedName>
</protein>
<dbReference type="SUPFAM" id="SSF54197">
    <property type="entry name" value="HIT-like"/>
    <property type="match status" value="1"/>
</dbReference>
<comment type="caution">
    <text evidence="3">The sequence shown here is derived from an EMBL/GenBank/DDBJ whole genome shotgun (WGS) entry which is preliminary data.</text>
</comment>
<evidence type="ECO:0000256" key="1">
    <source>
        <dbReference type="PROSITE-ProRule" id="PRU00464"/>
    </source>
</evidence>
<dbReference type="RefSeq" id="WP_163461691.1">
    <property type="nucleotide sequence ID" value="NZ_JAAAMG010000003.1"/>
</dbReference>
<dbReference type="InterPro" id="IPR026026">
    <property type="entry name" value="HIT_Hint"/>
</dbReference>
<evidence type="ECO:0000313" key="3">
    <source>
        <dbReference type="EMBL" id="NDW03860.1"/>
    </source>
</evidence>